<evidence type="ECO:0000313" key="4">
    <source>
        <dbReference type="Proteomes" id="UP000531594"/>
    </source>
</evidence>
<dbReference type="AlphaFoldDB" id="A0A7X0HVW1"/>
<keyword evidence="1" id="KW-0862">Zinc</keyword>
<feature type="domain" description="SWIM-type" evidence="2">
    <location>
        <begin position="60"/>
        <end position="96"/>
    </location>
</feature>
<proteinExistence type="predicted"/>
<protein>
    <submittedName>
        <fullName evidence="3">Putative Zn finger protein</fullName>
    </submittedName>
</protein>
<comment type="caution">
    <text evidence="3">The sequence shown here is derived from an EMBL/GenBank/DDBJ whole genome shotgun (WGS) entry which is preliminary data.</text>
</comment>
<organism evidence="3 4">
    <name type="scientific">Bacillus benzoevorans</name>
    <dbReference type="NCBI Taxonomy" id="1456"/>
    <lineage>
        <taxon>Bacteria</taxon>
        <taxon>Bacillati</taxon>
        <taxon>Bacillota</taxon>
        <taxon>Bacilli</taxon>
        <taxon>Bacillales</taxon>
        <taxon>Bacillaceae</taxon>
        <taxon>Bacillus</taxon>
    </lineage>
</organism>
<sequence>MKNETIEEEQMNINNFKNHVDEVILDRGHDYYIDGKIVDSYEQGNNEYVFSIEGREYYEVIVKIDENGEILSSFCDCPYDFGLICKHEVAAYYELFDMLKHASQDNKSKQEIQRQPTLHEVLEKRSKEELISIIEDIATNDPIFKNTITFKYAQGDPAKELEMCRRLIDSIVRKHTGRKRFIPYGKTDDFIDDMGEVLEKARISSDPLLSVDIAFLVLEEALEAYQYTDDSDGDIEFLINETINLIEEMVMESNDSDLSQREQLFNKLLEQSDSEIFDEWEELRIDLLRICVEFADIVAFRNTLRKKIETEIEISQYSGNKYSHEGMLHLLYEMIDMYGTKEEAEQFLNDHLMLSSFRERLINRYISDKKYDTVIELALEGEKQDQPSAGLVSKWKKIRFKAYKELSLIDEQKKLAKELLLQGDFEYYQELKAFVTGDRGEFYQRLKRELKNGNSWQASSVYLRLIEGENDLDEILVYVRENPISIEKYAERLVSHFRDEVVEIYSAYIKSAANASSSRKDYQRVCNMLQRYKKIAGPKNQEDMIIELSELYYRRPAFRDELSKLK</sequence>
<gene>
    <name evidence="3" type="ORF">HNR53_004493</name>
</gene>
<keyword evidence="1" id="KW-0863">Zinc-finger</keyword>
<reference evidence="3 4" key="1">
    <citation type="submission" date="2020-08" db="EMBL/GenBank/DDBJ databases">
        <title>Genomic Encyclopedia of Type Strains, Phase IV (KMG-IV): sequencing the most valuable type-strain genomes for metagenomic binning, comparative biology and taxonomic classification.</title>
        <authorList>
            <person name="Goeker M."/>
        </authorList>
    </citation>
    <scope>NUCLEOTIDE SEQUENCE [LARGE SCALE GENOMIC DNA]</scope>
    <source>
        <strain evidence="3 4">DSM 5391</strain>
    </source>
</reference>
<accession>A0A7X0HVW1</accession>
<evidence type="ECO:0000313" key="3">
    <source>
        <dbReference type="EMBL" id="MBB6447783.1"/>
    </source>
</evidence>
<dbReference type="Proteomes" id="UP000531594">
    <property type="component" value="Unassembled WGS sequence"/>
</dbReference>
<dbReference type="PROSITE" id="PS50966">
    <property type="entry name" value="ZF_SWIM"/>
    <property type="match status" value="1"/>
</dbReference>
<dbReference type="RefSeq" id="WP_377802178.1">
    <property type="nucleotide sequence ID" value="NZ_JBHLZA010000058.1"/>
</dbReference>
<keyword evidence="4" id="KW-1185">Reference proteome</keyword>
<dbReference type="GO" id="GO:0008270">
    <property type="term" value="F:zinc ion binding"/>
    <property type="evidence" value="ECO:0007669"/>
    <property type="project" value="UniProtKB-KW"/>
</dbReference>
<dbReference type="EMBL" id="JACHGK010000029">
    <property type="protein sequence ID" value="MBB6447783.1"/>
    <property type="molecule type" value="Genomic_DNA"/>
</dbReference>
<keyword evidence="1" id="KW-0479">Metal-binding</keyword>
<evidence type="ECO:0000256" key="1">
    <source>
        <dbReference type="PROSITE-ProRule" id="PRU00325"/>
    </source>
</evidence>
<dbReference type="InterPro" id="IPR007527">
    <property type="entry name" value="Znf_SWIM"/>
</dbReference>
<name>A0A7X0HVW1_9BACI</name>
<evidence type="ECO:0000259" key="2">
    <source>
        <dbReference type="PROSITE" id="PS50966"/>
    </source>
</evidence>